<keyword evidence="2 6" id="KW-0812">Transmembrane</keyword>
<comment type="similarity">
    <text evidence="5">Belongs to the SAT4 family.</text>
</comment>
<keyword evidence="3 6" id="KW-1133">Transmembrane helix</keyword>
<gene>
    <name evidence="8" type="ORF">QBC42DRAFT_258027</name>
</gene>
<dbReference type="PANTHER" id="PTHR33048:SF47">
    <property type="entry name" value="INTEGRAL MEMBRANE PROTEIN-RELATED"/>
    <property type="match status" value="1"/>
</dbReference>
<organism evidence="8 9">
    <name type="scientific">Cladorrhinum samala</name>
    <dbReference type="NCBI Taxonomy" id="585594"/>
    <lineage>
        <taxon>Eukaryota</taxon>
        <taxon>Fungi</taxon>
        <taxon>Dikarya</taxon>
        <taxon>Ascomycota</taxon>
        <taxon>Pezizomycotina</taxon>
        <taxon>Sordariomycetes</taxon>
        <taxon>Sordariomycetidae</taxon>
        <taxon>Sordariales</taxon>
        <taxon>Podosporaceae</taxon>
        <taxon>Cladorrhinum</taxon>
    </lineage>
</organism>
<evidence type="ECO:0000259" key="7">
    <source>
        <dbReference type="Pfam" id="PF20684"/>
    </source>
</evidence>
<proteinExistence type="inferred from homology"/>
<name>A0AAV9I597_9PEZI</name>
<evidence type="ECO:0000256" key="6">
    <source>
        <dbReference type="SAM" id="Phobius"/>
    </source>
</evidence>
<evidence type="ECO:0000256" key="3">
    <source>
        <dbReference type="ARBA" id="ARBA00022989"/>
    </source>
</evidence>
<feature type="domain" description="Rhodopsin" evidence="7">
    <location>
        <begin position="57"/>
        <end position="294"/>
    </location>
</feature>
<dbReference type="InterPro" id="IPR049326">
    <property type="entry name" value="Rhodopsin_dom_fungi"/>
</dbReference>
<keyword evidence="9" id="KW-1185">Reference proteome</keyword>
<dbReference type="GO" id="GO:0016020">
    <property type="term" value="C:membrane"/>
    <property type="evidence" value="ECO:0007669"/>
    <property type="project" value="UniProtKB-SubCell"/>
</dbReference>
<evidence type="ECO:0000313" key="8">
    <source>
        <dbReference type="EMBL" id="KAK4467219.1"/>
    </source>
</evidence>
<evidence type="ECO:0000256" key="4">
    <source>
        <dbReference type="ARBA" id="ARBA00023136"/>
    </source>
</evidence>
<keyword evidence="4 6" id="KW-0472">Membrane</keyword>
<dbReference type="Proteomes" id="UP001321749">
    <property type="component" value="Unassembled WGS sequence"/>
</dbReference>
<evidence type="ECO:0000313" key="9">
    <source>
        <dbReference type="Proteomes" id="UP001321749"/>
    </source>
</evidence>
<sequence>MSPQSTPPPPAQSELPPPMPDMTAPGMFVTEQVASVASKYIAVTTCFVVVSLIPFAARMYVRARPAWRFGADDYLIVAGLACAIVDWIMFLPTMYLESGEITLGATRMGIIRSHIGITLWSLTMTLVKTSVVMTLLRLPMTRVSRAVLYSIMGIQIAYCIVAMSYQLFRCRPFHAAWDILALDGKCPSQQVTLAVSSVGSAINIATDIVLSIAPTVIMWNLHRPVRERILICTLSCVGLFASGASITKAVLIGKAPSPEHDLLELGLTIAKWTVVEGLACITAACCPSLKRPIEYVLGKFGIVLIAPAAQISFVHVESGRRGDGKIRRQSISLTGKEEAGDADRGLSYMTVTVEERLGSSADSTVKLTGTRHNRKNDV</sequence>
<reference evidence="8" key="1">
    <citation type="journal article" date="2023" name="Mol. Phylogenet. Evol.">
        <title>Genome-scale phylogeny and comparative genomics of the fungal order Sordariales.</title>
        <authorList>
            <person name="Hensen N."/>
            <person name="Bonometti L."/>
            <person name="Westerberg I."/>
            <person name="Brannstrom I.O."/>
            <person name="Guillou S."/>
            <person name="Cros-Aarteil S."/>
            <person name="Calhoun S."/>
            <person name="Haridas S."/>
            <person name="Kuo A."/>
            <person name="Mondo S."/>
            <person name="Pangilinan J."/>
            <person name="Riley R."/>
            <person name="LaButti K."/>
            <person name="Andreopoulos B."/>
            <person name="Lipzen A."/>
            <person name="Chen C."/>
            <person name="Yan M."/>
            <person name="Daum C."/>
            <person name="Ng V."/>
            <person name="Clum A."/>
            <person name="Steindorff A."/>
            <person name="Ohm R.A."/>
            <person name="Martin F."/>
            <person name="Silar P."/>
            <person name="Natvig D.O."/>
            <person name="Lalanne C."/>
            <person name="Gautier V."/>
            <person name="Ament-Velasquez S.L."/>
            <person name="Kruys A."/>
            <person name="Hutchinson M.I."/>
            <person name="Powell A.J."/>
            <person name="Barry K."/>
            <person name="Miller A.N."/>
            <person name="Grigoriev I.V."/>
            <person name="Debuchy R."/>
            <person name="Gladieux P."/>
            <person name="Hiltunen Thoren M."/>
            <person name="Johannesson H."/>
        </authorList>
    </citation>
    <scope>NUCLEOTIDE SEQUENCE</scope>
    <source>
        <strain evidence="8">PSN324</strain>
    </source>
</reference>
<feature type="transmembrane region" description="Helical" evidence="6">
    <location>
        <begin position="73"/>
        <end position="95"/>
    </location>
</feature>
<evidence type="ECO:0000256" key="1">
    <source>
        <dbReference type="ARBA" id="ARBA00004141"/>
    </source>
</evidence>
<dbReference type="InterPro" id="IPR052337">
    <property type="entry name" value="SAT4-like"/>
</dbReference>
<reference evidence="8" key="2">
    <citation type="submission" date="2023-06" db="EMBL/GenBank/DDBJ databases">
        <authorList>
            <consortium name="Lawrence Berkeley National Laboratory"/>
            <person name="Mondo S.J."/>
            <person name="Hensen N."/>
            <person name="Bonometti L."/>
            <person name="Westerberg I."/>
            <person name="Brannstrom I.O."/>
            <person name="Guillou S."/>
            <person name="Cros-Aarteil S."/>
            <person name="Calhoun S."/>
            <person name="Haridas S."/>
            <person name="Kuo A."/>
            <person name="Pangilinan J."/>
            <person name="Riley R."/>
            <person name="Labutti K."/>
            <person name="Andreopoulos B."/>
            <person name="Lipzen A."/>
            <person name="Chen C."/>
            <person name="Yanf M."/>
            <person name="Daum C."/>
            <person name="Ng V."/>
            <person name="Clum A."/>
            <person name="Steindorff A."/>
            <person name="Ohm R."/>
            <person name="Martin F."/>
            <person name="Silar P."/>
            <person name="Natvig D."/>
            <person name="Lalanne C."/>
            <person name="Gautier V."/>
            <person name="Ament-Velasquez S.L."/>
            <person name="Kruys A."/>
            <person name="Hutchinson M.I."/>
            <person name="Powell A.J."/>
            <person name="Barry K."/>
            <person name="Miller A.N."/>
            <person name="Grigoriev I.V."/>
            <person name="Debuchy R."/>
            <person name="Gladieux P."/>
            <person name="Thoren M.H."/>
            <person name="Johannesson H."/>
        </authorList>
    </citation>
    <scope>NUCLEOTIDE SEQUENCE</scope>
    <source>
        <strain evidence="8">PSN324</strain>
    </source>
</reference>
<evidence type="ECO:0000256" key="5">
    <source>
        <dbReference type="ARBA" id="ARBA00038359"/>
    </source>
</evidence>
<dbReference type="PANTHER" id="PTHR33048">
    <property type="entry name" value="PTH11-LIKE INTEGRAL MEMBRANE PROTEIN (AFU_ORTHOLOGUE AFUA_5G11245)"/>
    <property type="match status" value="1"/>
</dbReference>
<comment type="subcellular location">
    <subcellularLocation>
        <location evidence="1">Membrane</location>
        <topology evidence="1">Multi-pass membrane protein</topology>
    </subcellularLocation>
</comment>
<evidence type="ECO:0000256" key="2">
    <source>
        <dbReference type="ARBA" id="ARBA00022692"/>
    </source>
</evidence>
<dbReference type="AlphaFoldDB" id="A0AAV9I597"/>
<dbReference type="Pfam" id="PF20684">
    <property type="entry name" value="Fung_rhodopsin"/>
    <property type="match status" value="1"/>
</dbReference>
<accession>A0AAV9I597</accession>
<comment type="caution">
    <text evidence="8">The sequence shown here is derived from an EMBL/GenBank/DDBJ whole genome shotgun (WGS) entry which is preliminary data.</text>
</comment>
<feature type="transmembrane region" description="Helical" evidence="6">
    <location>
        <begin position="40"/>
        <end position="61"/>
    </location>
</feature>
<dbReference type="EMBL" id="MU864928">
    <property type="protein sequence ID" value="KAK4467219.1"/>
    <property type="molecule type" value="Genomic_DNA"/>
</dbReference>
<feature type="transmembrane region" description="Helical" evidence="6">
    <location>
        <begin position="148"/>
        <end position="168"/>
    </location>
</feature>
<protein>
    <recommendedName>
        <fullName evidence="7">Rhodopsin domain-containing protein</fullName>
    </recommendedName>
</protein>
<feature type="transmembrane region" description="Helical" evidence="6">
    <location>
        <begin position="115"/>
        <end position="136"/>
    </location>
</feature>